<dbReference type="STRING" id="1182542.W9YD58"/>
<accession>W9YD58</accession>
<gene>
    <name evidence="3" type="ORF">A1O3_04561</name>
</gene>
<comment type="caution">
    <text evidence="3">The sequence shown here is derived from an EMBL/GenBank/DDBJ whole genome shotgun (WGS) entry which is preliminary data.</text>
</comment>
<sequence>MEYRSEEEDEEAGWEDVRKSRIVSKRLPLQWSPRFTENTRSSDWVNNDNEVPWIELRAEMRRQNGEVKGDRNEDESAIFDFLQGPDEVDSCMPQTDRLLNFLHGVDMNALRAETWSRQELPEVAWVDESRFRDGFQRSRPNEGLLTAHGLYKLRKRRFPIGQGGSGGSSGSDYQPERVSPGNHGRAAAAHASASAVEPQPEQPQLQLQPELQLQLQLLQLELEAKTEAQAALNLKSSPTSADLSLRPSLRSTSCSTDDPHDPDAPDTPADEAVEPDSDCLKIFVQNLDPWVAYALIGTASYVEKSAFRDALDRYLASEPFVGVTIPAQPWPVFRLELHLPFPVWKQSQNPHEDPRRGLDGEPLRNYKDVSFLNWEDGPTREYIYESHVTLIVVGSNEHAWDAVCFEDNYFEPPDSKHSVRDAYYDSLGQDGMPVDPLLGDDSDLNFSPRKPREYFLAALLTRTKQVKRHWLQIEARLKKSKRIYERRYRSDLSELRGRHPTQEAGNRDRNLQRFSHWVQEIRDLSTQLSDDIAKTVDAYRDFKSDHARIFHDLDESGCGAENLHEILKIVRDLELLKRNFKAMEKRCEVTAKRLDTDNNNRQGRLAQANKGMAEVMMKYVTPLGLTAAIFSMDKKVLPPFIPQSSPSFFIILLVLFAFAHSIHLQPAKVVTRIGFVGRKLKAATTEVLLVRQLNLRPPWNLRRRRNPGNQGTIEALI</sequence>
<feature type="compositionally biased region" description="Low complexity" evidence="1">
    <location>
        <begin position="186"/>
        <end position="206"/>
    </location>
</feature>
<evidence type="ECO:0000313" key="4">
    <source>
        <dbReference type="Proteomes" id="UP000019478"/>
    </source>
</evidence>
<reference evidence="3 4" key="1">
    <citation type="submission" date="2013-03" db="EMBL/GenBank/DDBJ databases">
        <title>The Genome Sequence of Capronia epimyces CBS 606.96.</title>
        <authorList>
            <consortium name="The Broad Institute Genomics Platform"/>
            <person name="Cuomo C."/>
            <person name="de Hoog S."/>
            <person name="Gorbushina A."/>
            <person name="Walker B."/>
            <person name="Young S.K."/>
            <person name="Zeng Q."/>
            <person name="Gargeya S."/>
            <person name="Fitzgerald M."/>
            <person name="Haas B."/>
            <person name="Abouelleil A."/>
            <person name="Allen A.W."/>
            <person name="Alvarado L."/>
            <person name="Arachchi H.M."/>
            <person name="Berlin A.M."/>
            <person name="Chapman S.B."/>
            <person name="Gainer-Dewar J."/>
            <person name="Goldberg J."/>
            <person name="Griggs A."/>
            <person name="Gujja S."/>
            <person name="Hansen M."/>
            <person name="Howarth C."/>
            <person name="Imamovic A."/>
            <person name="Ireland A."/>
            <person name="Larimer J."/>
            <person name="McCowan C."/>
            <person name="Murphy C."/>
            <person name="Pearson M."/>
            <person name="Poon T.W."/>
            <person name="Priest M."/>
            <person name="Roberts A."/>
            <person name="Saif S."/>
            <person name="Shea T."/>
            <person name="Sisk P."/>
            <person name="Sykes S."/>
            <person name="Wortman J."/>
            <person name="Nusbaum C."/>
            <person name="Birren B."/>
        </authorList>
    </citation>
    <scope>NUCLEOTIDE SEQUENCE [LARGE SCALE GENOMIC DNA]</scope>
    <source>
        <strain evidence="3 4">CBS 606.96</strain>
    </source>
</reference>
<dbReference type="GeneID" id="19168679"/>
<dbReference type="AlphaFoldDB" id="W9YD58"/>
<proteinExistence type="predicted"/>
<evidence type="ECO:0000313" key="3">
    <source>
        <dbReference type="EMBL" id="EXJ87600.1"/>
    </source>
</evidence>
<feature type="region of interest" description="Disordered" evidence="1">
    <location>
        <begin position="236"/>
        <end position="274"/>
    </location>
</feature>
<dbReference type="EMBL" id="AMGY01000003">
    <property type="protein sequence ID" value="EXJ87600.1"/>
    <property type="molecule type" value="Genomic_DNA"/>
</dbReference>
<keyword evidence="2" id="KW-0472">Membrane</keyword>
<protein>
    <submittedName>
        <fullName evidence="3">Uncharacterized protein</fullName>
    </submittedName>
</protein>
<evidence type="ECO:0000256" key="2">
    <source>
        <dbReference type="SAM" id="Phobius"/>
    </source>
</evidence>
<organism evidence="3 4">
    <name type="scientific">Capronia epimyces CBS 606.96</name>
    <dbReference type="NCBI Taxonomy" id="1182542"/>
    <lineage>
        <taxon>Eukaryota</taxon>
        <taxon>Fungi</taxon>
        <taxon>Dikarya</taxon>
        <taxon>Ascomycota</taxon>
        <taxon>Pezizomycotina</taxon>
        <taxon>Eurotiomycetes</taxon>
        <taxon>Chaetothyriomycetidae</taxon>
        <taxon>Chaetothyriales</taxon>
        <taxon>Herpotrichiellaceae</taxon>
        <taxon>Capronia</taxon>
    </lineage>
</organism>
<keyword evidence="2" id="KW-0812">Transmembrane</keyword>
<dbReference type="OrthoDB" id="4161500at2759"/>
<keyword evidence="4" id="KW-1185">Reference proteome</keyword>
<keyword evidence="2" id="KW-1133">Transmembrane helix</keyword>
<dbReference type="Proteomes" id="UP000019478">
    <property type="component" value="Unassembled WGS sequence"/>
</dbReference>
<dbReference type="HOGENOM" id="CLU_025796_0_0_1"/>
<dbReference type="eggNOG" id="ENOG502SVBB">
    <property type="taxonomic scope" value="Eukaryota"/>
</dbReference>
<feature type="transmembrane region" description="Helical" evidence="2">
    <location>
        <begin position="647"/>
        <end position="664"/>
    </location>
</feature>
<feature type="region of interest" description="Disordered" evidence="1">
    <location>
        <begin position="158"/>
        <end position="206"/>
    </location>
</feature>
<name>W9YD58_9EURO</name>
<evidence type="ECO:0000256" key="1">
    <source>
        <dbReference type="SAM" id="MobiDB-lite"/>
    </source>
</evidence>
<dbReference type="RefSeq" id="XP_007732879.1">
    <property type="nucleotide sequence ID" value="XM_007734689.1"/>
</dbReference>